<gene>
    <name evidence="5" type="ORF">A8C75_00510</name>
</gene>
<proteinExistence type="inferred from homology"/>
<name>A0A1A9EU59_9GAMM</name>
<dbReference type="RefSeq" id="WP_067376581.1">
    <property type="nucleotide sequence ID" value="NZ_CP015839.1"/>
</dbReference>
<dbReference type="Pfam" id="PF08450">
    <property type="entry name" value="SGL"/>
    <property type="match status" value="1"/>
</dbReference>
<dbReference type="SUPFAM" id="SSF63829">
    <property type="entry name" value="Calcium-dependent phosphotriesterase"/>
    <property type="match status" value="1"/>
</dbReference>
<dbReference type="PRINTS" id="PR01790">
    <property type="entry name" value="SMP30FAMILY"/>
</dbReference>
<comment type="similarity">
    <text evidence="1">Belongs to the SMP-30/CGR1 family.</text>
</comment>
<feature type="active site" description="Proton donor/acceptor" evidence="2">
    <location>
        <position position="193"/>
    </location>
</feature>
<keyword evidence="3" id="KW-0862">Zinc</keyword>
<organism evidence="5 6">
    <name type="scientific">Marinobacterium aestuarii</name>
    <dbReference type="NCBI Taxonomy" id="1821621"/>
    <lineage>
        <taxon>Bacteria</taxon>
        <taxon>Pseudomonadati</taxon>
        <taxon>Pseudomonadota</taxon>
        <taxon>Gammaproteobacteria</taxon>
        <taxon>Oceanospirillales</taxon>
        <taxon>Oceanospirillaceae</taxon>
        <taxon>Marinobacterium</taxon>
    </lineage>
</organism>
<accession>A0A1A9EU59</accession>
<dbReference type="InterPro" id="IPR013658">
    <property type="entry name" value="SGL"/>
</dbReference>
<dbReference type="OrthoDB" id="9775406at2"/>
<dbReference type="InterPro" id="IPR011042">
    <property type="entry name" value="6-blade_b-propeller_TolB-like"/>
</dbReference>
<feature type="binding site" evidence="3">
    <location>
        <position position="14"/>
    </location>
    <ligand>
        <name>a divalent metal cation</name>
        <dbReference type="ChEBI" id="CHEBI:60240"/>
    </ligand>
</feature>
<dbReference type="GO" id="GO:0005509">
    <property type="term" value="F:calcium ion binding"/>
    <property type="evidence" value="ECO:0007669"/>
    <property type="project" value="TreeGrafter"/>
</dbReference>
<evidence type="ECO:0000256" key="2">
    <source>
        <dbReference type="PIRSR" id="PIRSR605511-1"/>
    </source>
</evidence>
<keyword evidence="3" id="KW-0479">Metal-binding</keyword>
<dbReference type="STRING" id="1821621.A8C75_00510"/>
<dbReference type="GO" id="GO:0019853">
    <property type="term" value="P:L-ascorbic acid biosynthetic process"/>
    <property type="evidence" value="ECO:0007669"/>
    <property type="project" value="TreeGrafter"/>
</dbReference>
<dbReference type="PANTHER" id="PTHR10907:SF47">
    <property type="entry name" value="REGUCALCIN"/>
    <property type="match status" value="1"/>
</dbReference>
<dbReference type="PANTHER" id="PTHR10907">
    <property type="entry name" value="REGUCALCIN"/>
    <property type="match status" value="1"/>
</dbReference>
<comment type="cofactor">
    <cofactor evidence="3">
        <name>Zn(2+)</name>
        <dbReference type="ChEBI" id="CHEBI:29105"/>
    </cofactor>
    <text evidence="3">Binds 1 divalent metal cation per subunit.</text>
</comment>
<dbReference type="KEGG" id="mars:A8C75_00510"/>
<evidence type="ECO:0000256" key="1">
    <source>
        <dbReference type="ARBA" id="ARBA00008853"/>
    </source>
</evidence>
<sequence>MMQVYDATSCGLGEGPLWHPLRGQLFWFDITGKTLYCRDGEQLQQWHFAEYVSAAGWVDLDTLLIASETALLRFDLVTGAQTPLVALEADNRVTRSNDGRADPCGGFWIGTMGKQAERGAGAIYRYYRGELRLLVDRVSITNAICFAPDKSCAYYTDTVEQIIWRQPLEPLHGWPVGERQMLLDLRPENLNPDGAVCDAAGNLWIAQWGAARVAQYSPAGEFLQAIATPTQHVTCPAFAGADLQRLYVTSATQGLSEAQIAAEPAGQTLFIDTDTQGVAEYPVILG</sequence>
<evidence type="ECO:0000259" key="4">
    <source>
        <dbReference type="Pfam" id="PF08450"/>
    </source>
</evidence>
<dbReference type="Proteomes" id="UP000078070">
    <property type="component" value="Chromosome"/>
</dbReference>
<keyword evidence="6" id="KW-1185">Reference proteome</keyword>
<feature type="domain" description="SMP-30/Gluconolactonase/LRE-like region" evidence="4">
    <location>
        <begin position="12"/>
        <end position="252"/>
    </location>
</feature>
<evidence type="ECO:0000313" key="5">
    <source>
        <dbReference type="EMBL" id="ANG61083.1"/>
    </source>
</evidence>
<dbReference type="EMBL" id="CP015839">
    <property type="protein sequence ID" value="ANG61083.1"/>
    <property type="molecule type" value="Genomic_DNA"/>
</dbReference>
<dbReference type="Gene3D" id="2.120.10.30">
    <property type="entry name" value="TolB, C-terminal domain"/>
    <property type="match status" value="1"/>
</dbReference>
<reference evidence="6" key="1">
    <citation type="submission" date="2016-05" db="EMBL/GenBank/DDBJ databases">
        <authorList>
            <person name="Baek K."/>
            <person name="Yang S.-J."/>
        </authorList>
    </citation>
    <scope>NUCLEOTIDE SEQUENCE [LARGE SCALE GENOMIC DNA]</scope>
    <source>
        <strain evidence="6">ST58-10</strain>
    </source>
</reference>
<feature type="binding site" evidence="3">
    <location>
        <position position="193"/>
    </location>
    <ligand>
        <name>a divalent metal cation</name>
        <dbReference type="ChEBI" id="CHEBI:60240"/>
    </ligand>
</feature>
<protein>
    <submittedName>
        <fullName evidence="5">Gluconolactonase</fullName>
    </submittedName>
</protein>
<dbReference type="GO" id="GO:0004341">
    <property type="term" value="F:gluconolactonase activity"/>
    <property type="evidence" value="ECO:0007669"/>
    <property type="project" value="TreeGrafter"/>
</dbReference>
<evidence type="ECO:0000256" key="3">
    <source>
        <dbReference type="PIRSR" id="PIRSR605511-2"/>
    </source>
</evidence>
<feature type="binding site" evidence="3">
    <location>
        <position position="95"/>
    </location>
    <ligand>
        <name>substrate</name>
    </ligand>
</feature>
<reference evidence="5 6" key="2">
    <citation type="journal article" date="2018" name="Int. J. Syst. Evol. Microbiol.">
        <title>Marinobacterium aestuarii sp. nov., a benzene-degrading marine bacterium isolated from estuary sediment.</title>
        <authorList>
            <person name="Bae S.S."/>
            <person name="Jung J."/>
            <person name="Chung D."/>
            <person name="Baek K."/>
        </authorList>
    </citation>
    <scope>NUCLEOTIDE SEQUENCE [LARGE SCALE GENOMIC DNA]</scope>
    <source>
        <strain evidence="5 6">ST58-10</strain>
    </source>
</reference>
<feature type="binding site" evidence="3">
    <location>
        <position position="97"/>
    </location>
    <ligand>
        <name>substrate</name>
    </ligand>
</feature>
<dbReference type="AlphaFoldDB" id="A0A1A9EU59"/>
<evidence type="ECO:0000313" key="6">
    <source>
        <dbReference type="Proteomes" id="UP000078070"/>
    </source>
</evidence>
<dbReference type="InterPro" id="IPR005511">
    <property type="entry name" value="SMP-30"/>
</dbReference>
<feature type="binding site" evidence="3">
    <location>
        <position position="142"/>
    </location>
    <ligand>
        <name>a divalent metal cation</name>
        <dbReference type="ChEBI" id="CHEBI:60240"/>
    </ligand>
</feature>